<gene>
    <name evidence="3" type="ORF">FVEG_00693</name>
</gene>
<sequence>MPSETIPVVFGVKNFQEEIKNTNDKREAKNHVKSVLEHYDNMKNNMPQLALDKLANFLSTENWVTCVAKPSQYRLYKILKGQGRKHQKLHFGMWMVVSAIWPNADVVIGLADDMSKHWGVQFPGTRPWFPPSLSDDTIEDKWEGNVLEPVERKNVKKGRKSGEHEESGDEEDKSSDEESDDSDTDKKEEKRKADLLEEANVNSIPKKQKKGDKAVTVLSEDESEPGIETLKPEEMKTQILKAQNEIAQLRGMLRAETKDKERLAKENNKWQATAQEKIAAMKKVSSENKELEDDNLKKARVIQQFKDEFRQQEDAISNNKAKNRETKAKLQDIRLKYDNSLIALEDATSKQEDTEAELKNTVSNLEKSRSSEQDLQRQIVNLQQRVRGWEVAAGQANYANPAAISLSIHGIATEMEDGFNQVKNAMAELAKKGQDGFDAITKEMSKKDN</sequence>
<dbReference type="OrthoDB" id="5091661at2759"/>
<dbReference type="Proteomes" id="UP000009096">
    <property type="component" value="Chromosome 1"/>
</dbReference>
<evidence type="ECO:0000256" key="1">
    <source>
        <dbReference type="SAM" id="Coils"/>
    </source>
</evidence>
<dbReference type="RefSeq" id="XP_018743014.1">
    <property type="nucleotide sequence ID" value="XM_018887270.1"/>
</dbReference>
<dbReference type="HOGENOM" id="CLU_609799_0_0_1"/>
<keyword evidence="1" id="KW-0175">Coiled coil</keyword>
<dbReference type="GeneID" id="30059040"/>
<feature type="coiled-coil region" evidence="1">
    <location>
        <begin position="12"/>
        <end position="45"/>
    </location>
</feature>
<feature type="compositionally biased region" description="Basic and acidic residues" evidence="2">
    <location>
        <begin position="184"/>
        <end position="195"/>
    </location>
</feature>
<dbReference type="AlphaFoldDB" id="W7LB42"/>
<protein>
    <submittedName>
        <fullName evidence="3">Uncharacterized protein</fullName>
    </submittedName>
</protein>
<dbReference type="KEGG" id="fvr:FVEG_00693"/>
<dbReference type="OMA" id="DMSKHWG"/>
<feature type="coiled-coil region" evidence="1">
    <location>
        <begin position="239"/>
        <end position="392"/>
    </location>
</feature>
<evidence type="ECO:0000313" key="4">
    <source>
        <dbReference type="Proteomes" id="UP000009096"/>
    </source>
</evidence>
<proteinExistence type="predicted"/>
<accession>W7LB42</accession>
<dbReference type="EMBL" id="CM000578">
    <property type="protein sequence ID" value="EWG36823.1"/>
    <property type="molecule type" value="Genomic_DNA"/>
</dbReference>
<organism evidence="3 4">
    <name type="scientific">Gibberella moniliformis (strain M3125 / FGSC 7600)</name>
    <name type="common">Maize ear and stalk rot fungus</name>
    <name type="synonym">Fusarium verticillioides</name>
    <dbReference type="NCBI Taxonomy" id="334819"/>
    <lineage>
        <taxon>Eukaryota</taxon>
        <taxon>Fungi</taxon>
        <taxon>Dikarya</taxon>
        <taxon>Ascomycota</taxon>
        <taxon>Pezizomycotina</taxon>
        <taxon>Sordariomycetes</taxon>
        <taxon>Hypocreomycetidae</taxon>
        <taxon>Hypocreales</taxon>
        <taxon>Nectriaceae</taxon>
        <taxon>Fusarium</taxon>
        <taxon>Fusarium fujikuroi species complex</taxon>
    </lineage>
</organism>
<dbReference type="VEuPathDB" id="FungiDB:FVEG_00693"/>
<dbReference type="eggNOG" id="ENOG502T63T">
    <property type="taxonomic scope" value="Eukaryota"/>
</dbReference>
<reference evidence="3 4" key="1">
    <citation type="journal article" date="2010" name="Nature">
        <title>Comparative genomics reveals mobile pathogenicity chromosomes in Fusarium.</title>
        <authorList>
            <person name="Ma L.J."/>
            <person name="van der Does H.C."/>
            <person name="Borkovich K.A."/>
            <person name="Coleman J.J."/>
            <person name="Daboussi M.J."/>
            <person name="Di Pietro A."/>
            <person name="Dufresne M."/>
            <person name="Freitag M."/>
            <person name="Grabherr M."/>
            <person name="Henrissat B."/>
            <person name="Houterman P.M."/>
            <person name="Kang S."/>
            <person name="Shim W.B."/>
            <person name="Woloshuk C."/>
            <person name="Xie X."/>
            <person name="Xu J.R."/>
            <person name="Antoniw J."/>
            <person name="Baker S.E."/>
            <person name="Bluhm B.H."/>
            <person name="Breakspear A."/>
            <person name="Brown D.W."/>
            <person name="Butchko R.A."/>
            <person name="Chapman S."/>
            <person name="Coulson R."/>
            <person name="Coutinho P.M."/>
            <person name="Danchin E.G."/>
            <person name="Diener A."/>
            <person name="Gale L.R."/>
            <person name="Gardiner D.M."/>
            <person name="Goff S."/>
            <person name="Hammond-Kosack K.E."/>
            <person name="Hilburn K."/>
            <person name="Hua-Van A."/>
            <person name="Jonkers W."/>
            <person name="Kazan K."/>
            <person name="Kodira C.D."/>
            <person name="Koehrsen M."/>
            <person name="Kumar L."/>
            <person name="Lee Y.H."/>
            <person name="Li L."/>
            <person name="Manners J.M."/>
            <person name="Miranda-Saavedra D."/>
            <person name="Mukherjee M."/>
            <person name="Park G."/>
            <person name="Park J."/>
            <person name="Park S.Y."/>
            <person name="Proctor R.H."/>
            <person name="Regev A."/>
            <person name="Ruiz-Roldan M.C."/>
            <person name="Sain D."/>
            <person name="Sakthikumar S."/>
            <person name="Sykes S."/>
            <person name="Schwartz D.C."/>
            <person name="Turgeon B.G."/>
            <person name="Wapinski I."/>
            <person name="Yoder O."/>
            <person name="Young S."/>
            <person name="Zeng Q."/>
            <person name="Zhou S."/>
            <person name="Galagan J."/>
            <person name="Cuomo C.A."/>
            <person name="Kistler H.C."/>
            <person name="Rep M."/>
        </authorList>
    </citation>
    <scope>NUCLEOTIDE SEQUENCE [LARGE SCALE GENOMIC DNA]</scope>
    <source>
        <strain evidence="4">M3125 / FGSC 7600</strain>
    </source>
</reference>
<dbReference type="EMBL" id="DS022242">
    <property type="protein sequence ID" value="EWG36823.1"/>
    <property type="molecule type" value="Genomic_DNA"/>
</dbReference>
<feature type="compositionally biased region" description="Acidic residues" evidence="2">
    <location>
        <begin position="166"/>
        <end position="183"/>
    </location>
</feature>
<feature type="region of interest" description="Disordered" evidence="2">
    <location>
        <begin position="153"/>
        <end position="235"/>
    </location>
</feature>
<evidence type="ECO:0000313" key="3">
    <source>
        <dbReference type="EMBL" id="EWG36823.1"/>
    </source>
</evidence>
<evidence type="ECO:0000256" key="2">
    <source>
        <dbReference type="SAM" id="MobiDB-lite"/>
    </source>
</evidence>
<keyword evidence="4" id="KW-1185">Reference proteome</keyword>
<name>W7LB42_GIBM7</name>